<name>A0AAV2HZ10_LYMST</name>
<reference evidence="11 12" key="1">
    <citation type="submission" date="2024-04" db="EMBL/GenBank/DDBJ databases">
        <authorList>
            <consortium name="Genoscope - CEA"/>
            <person name="William W."/>
        </authorList>
    </citation>
    <scope>NUCLEOTIDE SEQUENCE [LARGE SCALE GENOMIC DNA]</scope>
</reference>
<proteinExistence type="predicted"/>
<dbReference type="SUPFAM" id="SSF81321">
    <property type="entry name" value="Family A G protein-coupled receptor-like"/>
    <property type="match status" value="1"/>
</dbReference>
<evidence type="ECO:0000313" key="12">
    <source>
        <dbReference type="Proteomes" id="UP001497497"/>
    </source>
</evidence>
<dbReference type="PROSITE" id="PS50262">
    <property type="entry name" value="G_PROTEIN_RECEP_F1_2"/>
    <property type="match status" value="1"/>
</dbReference>
<organism evidence="11 12">
    <name type="scientific">Lymnaea stagnalis</name>
    <name type="common">Great pond snail</name>
    <name type="synonym">Helix stagnalis</name>
    <dbReference type="NCBI Taxonomy" id="6523"/>
    <lineage>
        <taxon>Eukaryota</taxon>
        <taxon>Metazoa</taxon>
        <taxon>Spiralia</taxon>
        <taxon>Lophotrochozoa</taxon>
        <taxon>Mollusca</taxon>
        <taxon>Gastropoda</taxon>
        <taxon>Heterobranchia</taxon>
        <taxon>Euthyneura</taxon>
        <taxon>Panpulmonata</taxon>
        <taxon>Hygrophila</taxon>
        <taxon>Lymnaeoidea</taxon>
        <taxon>Lymnaeidae</taxon>
        <taxon>Lymnaea</taxon>
    </lineage>
</organism>
<dbReference type="PANTHER" id="PTHR24243:SF233">
    <property type="entry name" value="THYROTROPIN-RELEASING HORMONE RECEPTOR"/>
    <property type="match status" value="1"/>
</dbReference>
<dbReference type="AlphaFoldDB" id="A0AAV2HZ10"/>
<comment type="caution">
    <text evidence="11">The sequence shown here is derived from an EMBL/GenBank/DDBJ whole genome shotgun (WGS) entry which is preliminary data.</text>
</comment>
<evidence type="ECO:0000256" key="4">
    <source>
        <dbReference type="ARBA" id="ARBA00023040"/>
    </source>
</evidence>
<sequence>MPIFSEKMNISVKFQISAELQSKTPKNGEFVPPDILMTGSERALMEIIVDMTFNFAIAFIGIFTNIIVIAVFAKQGFKDSVGISMTTIAAWDLVKSIGGTMQRMAGPIGIWSPASAKSWSNICLVIFNYLVSFSTYVTSVLAAYVAIERCLCVTMPLKVKWMLTRKVSFVVCSLVSFVVFGCFVVVFGIYDIVWVWDPSYNASVAVYQYNAFSTQHTEALFGYYNLSGTLWPMASLVVIVISAVVISVKLRQASEFRNQHHNGGTVKDSRESGAPNNGQANPNPKASRDQKVVKMLLVIIVLYIINLSPRVAHYLAKYFITEYYYLRAYHNLATAMAYIVFFFDYLNTSVGLFVFLSMSSTFRATYKQLFPYCSRSSKPGK</sequence>
<dbReference type="InterPro" id="IPR019427">
    <property type="entry name" value="7TM_GPCR_serpentine_rcpt_Srw"/>
</dbReference>
<feature type="compositionally biased region" description="Low complexity" evidence="8">
    <location>
        <begin position="273"/>
        <end position="284"/>
    </location>
</feature>
<keyword evidence="6" id="KW-0675">Receptor</keyword>
<feature type="transmembrane region" description="Helical" evidence="9">
    <location>
        <begin position="126"/>
        <end position="147"/>
    </location>
</feature>
<dbReference type="EMBL" id="CAXITT010000340">
    <property type="protein sequence ID" value="CAL1539474.1"/>
    <property type="molecule type" value="Genomic_DNA"/>
</dbReference>
<gene>
    <name evidence="11" type="ORF">GSLYS_00013244001</name>
</gene>
<feature type="transmembrane region" description="Helical" evidence="9">
    <location>
        <begin position="295"/>
        <end position="316"/>
    </location>
</feature>
<feature type="domain" description="G-protein coupled receptors family 1 profile" evidence="10">
    <location>
        <begin position="64"/>
        <end position="355"/>
    </location>
</feature>
<dbReference type="InterPro" id="IPR000276">
    <property type="entry name" value="GPCR_Rhodpsn"/>
</dbReference>
<keyword evidence="4" id="KW-0297">G-protein coupled receptor</keyword>
<dbReference type="GO" id="GO:0005886">
    <property type="term" value="C:plasma membrane"/>
    <property type="evidence" value="ECO:0007669"/>
    <property type="project" value="TreeGrafter"/>
</dbReference>
<keyword evidence="7" id="KW-0807">Transducer</keyword>
<evidence type="ECO:0000256" key="9">
    <source>
        <dbReference type="SAM" id="Phobius"/>
    </source>
</evidence>
<protein>
    <recommendedName>
        <fullName evidence="10">G-protein coupled receptors family 1 profile domain-containing protein</fullName>
    </recommendedName>
</protein>
<feature type="transmembrane region" description="Helical" evidence="9">
    <location>
        <begin position="336"/>
        <end position="358"/>
    </location>
</feature>
<dbReference type="GO" id="GO:0008528">
    <property type="term" value="F:G protein-coupled peptide receptor activity"/>
    <property type="evidence" value="ECO:0007669"/>
    <property type="project" value="InterPro"/>
</dbReference>
<feature type="transmembrane region" description="Helical" evidence="9">
    <location>
        <begin position="167"/>
        <end position="190"/>
    </location>
</feature>
<dbReference type="PROSITE" id="PS00237">
    <property type="entry name" value="G_PROTEIN_RECEP_F1_1"/>
    <property type="match status" value="1"/>
</dbReference>
<accession>A0AAV2HZ10</accession>
<keyword evidence="3 9" id="KW-1133">Transmembrane helix</keyword>
<keyword evidence="12" id="KW-1185">Reference proteome</keyword>
<feature type="region of interest" description="Disordered" evidence="8">
    <location>
        <begin position="259"/>
        <end position="287"/>
    </location>
</feature>
<evidence type="ECO:0000256" key="1">
    <source>
        <dbReference type="ARBA" id="ARBA00004141"/>
    </source>
</evidence>
<evidence type="ECO:0000256" key="5">
    <source>
        <dbReference type="ARBA" id="ARBA00023136"/>
    </source>
</evidence>
<evidence type="ECO:0000256" key="2">
    <source>
        <dbReference type="ARBA" id="ARBA00022692"/>
    </source>
</evidence>
<evidence type="ECO:0000256" key="3">
    <source>
        <dbReference type="ARBA" id="ARBA00022989"/>
    </source>
</evidence>
<dbReference type="InterPro" id="IPR017452">
    <property type="entry name" value="GPCR_Rhodpsn_7TM"/>
</dbReference>
<dbReference type="Proteomes" id="UP001497497">
    <property type="component" value="Unassembled WGS sequence"/>
</dbReference>
<feature type="transmembrane region" description="Helical" evidence="9">
    <location>
        <begin position="230"/>
        <end position="250"/>
    </location>
</feature>
<evidence type="ECO:0000259" key="10">
    <source>
        <dbReference type="PROSITE" id="PS50262"/>
    </source>
</evidence>
<dbReference type="Gene3D" id="1.20.1070.10">
    <property type="entry name" value="Rhodopsin 7-helix transmembrane proteins"/>
    <property type="match status" value="1"/>
</dbReference>
<evidence type="ECO:0000256" key="7">
    <source>
        <dbReference type="ARBA" id="ARBA00023224"/>
    </source>
</evidence>
<evidence type="ECO:0000313" key="11">
    <source>
        <dbReference type="EMBL" id="CAL1539474.1"/>
    </source>
</evidence>
<evidence type="ECO:0000256" key="8">
    <source>
        <dbReference type="SAM" id="MobiDB-lite"/>
    </source>
</evidence>
<dbReference type="Pfam" id="PF10324">
    <property type="entry name" value="7TM_GPCR_Srw"/>
    <property type="match status" value="1"/>
</dbReference>
<keyword evidence="5 9" id="KW-0472">Membrane</keyword>
<feature type="transmembrane region" description="Helical" evidence="9">
    <location>
        <begin position="52"/>
        <end position="73"/>
    </location>
</feature>
<keyword evidence="2 9" id="KW-0812">Transmembrane</keyword>
<dbReference type="PANTHER" id="PTHR24243">
    <property type="entry name" value="G-PROTEIN COUPLED RECEPTOR"/>
    <property type="match status" value="1"/>
</dbReference>
<evidence type="ECO:0000256" key="6">
    <source>
        <dbReference type="ARBA" id="ARBA00023170"/>
    </source>
</evidence>
<comment type="subcellular location">
    <subcellularLocation>
        <location evidence="1">Membrane</location>
        <topology evidence="1">Multi-pass membrane protein</topology>
    </subcellularLocation>
</comment>